<accession>A0AA88YXN5</accession>
<dbReference type="Proteomes" id="UP001186944">
    <property type="component" value="Unassembled WGS sequence"/>
</dbReference>
<protein>
    <recommendedName>
        <fullName evidence="3">B box-type domain-containing protein</fullName>
    </recommendedName>
</protein>
<dbReference type="Gene3D" id="2.120.10.30">
    <property type="entry name" value="TolB, C-terminal domain"/>
    <property type="match status" value="1"/>
</dbReference>
<sequence>MASPSVSEWLCEPCKEDGKDIKARTQCYECHELLCEPCSNHHLRSKISKHHHLIELVQFIQKSTSTNDPSTSKPTSTSVNEDELASDFLETVTLTEDTVLYHEAQVAVETTSVTSKQEKRTTSKHADPRRLKATKCLEFSVKRPEDKKEVYVTGVLCVSDKVVVVDNDNKKLKLFDQNGTYLSSTELKDYTRGITYVRDSMFVTCGYGNTVYLWTVRGQTIVSEDVSYHVDHRAYGIHYNGTYYCVLHRWDDAITILDRQGRQVRKIIMKEACGKKFEFGWDIHMDSDTNNIYVPCWDEDGVLCMTIEGQALWFTPLSRALGITEIQGTLCLIKNLEHYLDLITKDGKYIKKLVDKEALGRKPKYVCHGNVDRLYVTYYSGGDKHSMVSIYTVTC</sequence>
<gene>
    <name evidence="1" type="ORF">FSP39_024810</name>
</gene>
<name>A0AA88YXN5_PINIB</name>
<reference evidence="1" key="1">
    <citation type="submission" date="2019-08" db="EMBL/GenBank/DDBJ databases">
        <title>The improved chromosome-level genome for the pearl oyster Pinctada fucata martensii using PacBio sequencing and Hi-C.</title>
        <authorList>
            <person name="Zheng Z."/>
        </authorList>
    </citation>
    <scope>NUCLEOTIDE SEQUENCE</scope>
    <source>
        <strain evidence="1">ZZ-2019</strain>
        <tissue evidence="1">Adductor muscle</tissue>
    </source>
</reference>
<evidence type="ECO:0000313" key="2">
    <source>
        <dbReference type="Proteomes" id="UP001186944"/>
    </source>
</evidence>
<dbReference type="EMBL" id="VSWD01000001">
    <property type="protein sequence ID" value="KAK3109185.1"/>
    <property type="molecule type" value="Genomic_DNA"/>
</dbReference>
<organism evidence="1 2">
    <name type="scientific">Pinctada imbricata</name>
    <name type="common">Atlantic pearl-oyster</name>
    <name type="synonym">Pinctada martensii</name>
    <dbReference type="NCBI Taxonomy" id="66713"/>
    <lineage>
        <taxon>Eukaryota</taxon>
        <taxon>Metazoa</taxon>
        <taxon>Spiralia</taxon>
        <taxon>Lophotrochozoa</taxon>
        <taxon>Mollusca</taxon>
        <taxon>Bivalvia</taxon>
        <taxon>Autobranchia</taxon>
        <taxon>Pteriomorphia</taxon>
        <taxon>Pterioida</taxon>
        <taxon>Pterioidea</taxon>
        <taxon>Pteriidae</taxon>
        <taxon>Pinctada</taxon>
    </lineage>
</organism>
<comment type="caution">
    <text evidence="1">The sequence shown here is derived from an EMBL/GenBank/DDBJ whole genome shotgun (WGS) entry which is preliminary data.</text>
</comment>
<dbReference type="CDD" id="cd19757">
    <property type="entry name" value="Bbox1"/>
    <property type="match status" value="1"/>
</dbReference>
<dbReference type="AlphaFoldDB" id="A0AA88YXN5"/>
<keyword evidence="2" id="KW-1185">Reference proteome</keyword>
<proteinExistence type="predicted"/>
<evidence type="ECO:0008006" key="3">
    <source>
        <dbReference type="Google" id="ProtNLM"/>
    </source>
</evidence>
<dbReference type="InterPro" id="IPR011042">
    <property type="entry name" value="6-blade_b-propeller_TolB-like"/>
</dbReference>
<evidence type="ECO:0000313" key="1">
    <source>
        <dbReference type="EMBL" id="KAK3109185.1"/>
    </source>
</evidence>
<dbReference type="InterPro" id="IPR011044">
    <property type="entry name" value="Quino_amine_DH_bsu"/>
</dbReference>
<dbReference type="SUPFAM" id="SSF50969">
    <property type="entry name" value="YVTN repeat-like/Quinoprotein amine dehydrogenase"/>
    <property type="match status" value="1"/>
</dbReference>